<dbReference type="GO" id="GO:0006355">
    <property type="term" value="P:regulation of DNA-templated transcription"/>
    <property type="evidence" value="ECO:0007669"/>
    <property type="project" value="InterPro"/>
</dbReference>
<dbReference type="PANTHER" id="PTHR32071:SF77">
    <property type="entry name" value="TRANSCRIPTIONAL REGULATORY PROTEIN"/>
    <property type="match status" value="1"/>
</dbReference>
<dbReference type="Gene3D" id="1.10.10.60">
    <property type="entry name" value="Homeodomain-like"/>
    <property type="match status" value="1"/>
</dbReference>
<dbReference type="InterPro" id="IPR009057">
    <property type="entry name" value="Homeodomain-like_sf"/>
</dbReference>
<dbReference type="Pfam" id="PF02954">
    <property type="entry name" value="HTH_8"/>
    <property type="match status" value="1"/>
</dbReference>
<feature type="region of interest" description="Disordered" evidence="8">
    <location>
        <begin position="316"/>
        <end position="338"/>
    </location>
</feature>
<dbReference type="InterPro" id="IPR029016">
    <property type="entry name" value="GAF-like_dom_sf"/>
</dbReference>
<dbReference type="InterPro" id="IPR003593">
    <property type="entry name" value="AAA+_ATPase"/>
</dbReference>
<dbReference type="GO" id="GO:0043565">
    <property type="term" value="F:sequence-specific DNA binding"/>
    <property type="evidence" value="ECO:0007669"/>
    <property type="project" value="InterPro"/>
</dbReference>
<dbReference type="InterPro" id="IPR002078">
    <property type="entry name" value="Sigma_54_int"/>
</dbReference>
<dbReference type="InterPro" id="IPR025662">
    <property type="entry name" value="Sigma_54_int_dom_ATP-bd_1"/>
</dbReference>
<dbReference type="InterPro" id="IPR058031">
    <property type="entry name" value="AAA_lid_NorR"/>
</dbReference>
<evidence type="ECO:0000256" key="5">
    <source>
        <dbReference type="ARBA" id="ARBA00023125"/>
    </source>
</evidence>
<dbReference type="InterPro" id="IPR025943">
    <property type="entry name" value="Sigma_54_int_dom_ATP-bd_2"/>
</dbReference>
<feature type="domain" description="Sigma-54 factor interaction" evidence="9">
    <location>
        <begin position="345"/>
        <end position="573"/>
    </location>
</feature>
<dbReference type="Pfam" id="PF00158">
    <property type="entry name" value="Sigma54_activat"/>
    <property type="match status" value="1"/>
</dbReference>
<keyword evidence="2" id="KW-0067">ATP-binding</keyword>
<proteinExistence type="predicted"/>
<dbReference type="SUPFAM" id="SSF55781">
    <property type="entry name" value="GAF domain-like"/>
    <property type="match status" value="1"/>
</dbReference>
<dbReference type="SMART" id="SM00382">
    <property type="entry name" value="AAA"/>
    <property type="match status" value="1"/>
</dbReference>
<keyword evidence="11" id="KW-1185">Reference proteome</keyword>
<dbReference type="RefSeq" id="WP_213163187.1">
    <property type="nucleotide sequence ID" value="NZ_CP058214.1"/>
</dbReference>
<dbReference type="Gene3D" id="1.10.8.60">
    <property type="match status" value="1"/>
</dbReference>
<dbReference type="PROSITE" id="PS00675">
    <property type="entry name" value="SIGMA54_INTERACT_1"/>
    <property type="match status" value="1"/>
</dbReference>
<keyword evidence="6" id="KW-0010">Activator</keyword>
<dbReference type="AlphaFoldDB" id="A0A7S8C236"/>
<dbReference type="CDD" id="cd00009">
    <property type="entry name" value="AAA"/>
    <property type="match status" value="1"/>
</dbReference>
<keyword evidence="1" id="KW-0547">Nucleotide-binding</keyword>
<dbReference type="InterPro" id="IPR027417">
    <property type="entry name" value="P-loop_NTPase"/>
</dbReference>
<accession>A0A7S8C236</accession>
<evidence type="ECO:0000259" key="9">
    <source>
        <dbReference type="PROSITE" id="PS50045"/>
    </source>
</evidence>
<dbReference type="GO" id="GO:0000160">
    <property type="term" value="P:phosphorelay signal transduction system"/>
    <property type="evidence" value="ECO:0007669"/>
    <property type="project" value="UniProtKB-KW"/>
</dbReference>
<keyword evidence="4" id="KW-0805">Transcription regulation</keyword>
<dbReference type="Proteomes" id="UP000593594">
    <property type="component" value="Chromosome"/>
</dbReference>
<dbReference type="InterPro" id="IPR002197">
    <property type="entry name" value="HTH_Fis"/>
</dbReference>
<dbReference type="SUPFAM" id="SSF52540">
    <property type="entry name" value="P-loop containing nucleoside triphosphate hydrolases"/>
    <property type="match status" value="1"/>
</dbReference>
<evidence type="ECO:0000256" key="4">
    <source>
        <dbReference type="ARBA" id="ARBA00023015"/>
    </source>
</evidence>
<keyword evidence="3" id="KW-0902">Two-component regulatory system</keyword>
<evidence type="ECO:0000256" key="7">
    <source>
        <dbReference type="ARBA" id="ARBA00023163"/>
    </source>
</evidence>
<dbReference type="FunFam" id="3.40.50.300:FF:000006">
    <property type="entry name" value="DNA-binding transcriptional regulator NtrC"/>
    <property type="match status" value="1"/>
</dbReference>
<feature type="compositionally biased region" description="Basic and acidic residues" evidence="8">
    <location>
        <begin position="1"/>
        <end position="24"/>
    </location>
</feature>
<dbReference type="Gene3D" id="3.40.50.300">
    <property type="entry name" value="P-loop containing nucleotide triphosphate hydrolases"/>
    <property type="match status" value="1"/>
</dbReference>
<keyword evidence="5" id="KW-0238">DNA-binding</keyword>
<sequence>MARQPERVGDHVDHVVRSAERGVRGSDGSVPSLVLESWQRCLDTYRLDPSRPGEPMILTDGELKEFREPLDDFMPLARPEIERLYEQVSSAGYVILLTDANGVTIDYLGIPSLEDDLKASGLYLGSIWSERNEGTNGVGTCIATRRPLTVHLDQHFRSRNAGLTCTVAPIFSPEGGLAAVLDVSSMSSSSAEAQTLIGEIVKRSAKRIEHAYFLRRFATQWIVRLMPDFSRIGARDEIILALDANGRILGINQNAADWAHNPAGAGIVGRPVSDLLELEPERVLREDATGAASALPLRTRHGGAQVFAIFRAPERSRRRHAGRPDAAPGSTPRPARPRALTLDRLAGADPAMTAHAATVRRLVDRGLPFLLTGETGTGKEVFARAIHMESRRADKPFVAIDCASIPDSLIESELFGYQPGTFTGAARQGQRGKVLQAHGGTLFLDEIGDMPLALQTRFLRLLAEGQITPLGSSKPVDVDATVICATHRDLDEMVEEGTFRADLFFRLAGVRIALPALRERGDRRALIGAMFEAECRALGVHAELDGAALDALDRYRWPGNVRELKSALRYAVGLSGRGRVTVDELPAAIVSGRGAGPAPAKVSDEGDSERDALLAALRATRWRITETARLLGVSRSTVHRRMNRHGLVRPV</sequence>
<evidence type="ECO:0000256" key="6">
    <source>
        <dbReference type="ARBA" id="ARBA00023159"/>
    </source>
</evidence>
<evidence type="ECO:0000256" key="2">
    <source>
        <dbReference type="ARBA" id="ARBA00022840"/>
    </source>
</evidence>
<feature type="region of interest" description="Disordered" evidence="8">
    <location>
        <begin position="1"/>
        <end position="25"/>
    </location>
</feature>
<dbReference type="EMBL" id="CP058214">
    <property type="protein sequence ID" value="QPC41960.1"/>
    <property type="molecule type" value="Genomic_DNA"/>
</dbReference>
<dbReference type="Gene3D" id="3.30.450.40">
    <property type="match status" value="1"/>
</dbReference>
<gene>
    <name evidence="10" type="ORF">HW532_04060</name>
</gene>
<dbReference type="PANTHER" id="PTHR32071">
    <property type="entry name" value="TRANSCRIPTIONAL REGULATORY PROTEIN"/>
    <property type="match status" value="1"/>
</dbReference>
<dbReference type="Pfam" id="PF25601">
    <property type="entry name" value="AAA_lid_14"/>
    <property type="match status" value="1"/>
</dbReference>
<evidence type="ECO:0000256" key="1">
    <source>
        <dbReference type="ARBA" id="ARBA00022741"/>
    </source>
</evidence>
<dbReference type="PRINTS" id="PR01590">
    <property type="entry name" value="HTHFIS"/>
</dbReference>
<dbReference type="InterPro" id="IPR003018">
    <property type="entry name" value="GAF"/>
</dbReference>
<dbReference type="PROSITE" id="PS00676">
    <property type="entry name" value="SIGMA54_INTERACT_2"/>
    <property type="match status" value="1"/>
</dbReference>
<evidence type="ECO:0000313" key="10">
    <source>
        <dbReference type="EMBL" id="QPC41960.1"/>
    </source>
</evidence>
<dbReference type="GO" id="GO:0005524">
    <property type="term" value="F:ATP binding"/>
    <property type="evidence" value="ECO:0007669"/>
    <property type="project" value="UniProtKB-KW"/>
</dbReference>
<dbReference type="SUPFAM" id="SSF46689">
    <property type="entry name" value="Homeodomain-like"/>
    <property type="match status" value="1"/>
</dbReference>
<reference evidence="10 11" key="1">
    <citation type="submission" date="2020-06" db="EMBL/GenBank/DDBJ databases">
        <title>Genome sequence of 2 isolates from Red Sea Mangroves.</title>
        <authorList>
            <person name="Sefrji F."/>
            <person name="Michoud G."/>
            <person name="Merlino G."/>
            <person name="Daffonchio D."/>
        </authorList>
    </citation>
    <scope>NUCLEOTIDE SEQUENCE [LARGE SCALE GENOMIC DNA]</scope>
    <source>
        <strain evidence="10 11">R1DC25</strain>
    </source>
</reference>
<organism evidence="10 11">
    <name type="scientific">Kaustia mangrovi</name>
    <dbReference type="NCBI Taxonomy" id="2593653"/>
    <lineage>
        <taxon>Bacteria</taxon>
        <taxon>Pseudomonadati</taxon>
        <taxon>Pseudomonadota</taxon>
        <taxon>Alphaproteobacteria</taxon>
        <taxon>Hyphomicrobiales</taxon>
        <taxon>Parvibaculaceae</taxon>
        <taxon>Kaustia</taxon>
    </lineage>
</organism>
<dbReference type="PROSITE" id="PS50045">
    <property type="entry name" value="SIGMA54_INTERACT_4"/>
    <property type="match status" value="1"/>
</dbReference>
<evidence type="ECO:0000256" key="3">
    <source>
        <dbReference type="ARBA" id="ARBA00023012"/>
    </source>
</evidence>
<protein>
    <submittedName>
        <fullName evidence="10">Sigma-54-dependent Fis family transcriptional regulator</fullName>
    </submittedName>
</protein>
<keyword evidence="7" id="KW-0804">Transcription</keyword>
<name>A0A7S8C236_9HYPH</name>
<evidence type="ECO:0000313" key="11">
    <source>
        <dbReference type="Proteomes" id="UP000593594"/>
    </source>
</evidence>
<evidence type="ECO:0000256" key="8">
    <source>
        <dbReference type="SAM" id="MobiDB-lite"/>
    </source>
</evidence>
<dbReference type="Pfam" id="PF01590">
    <property type="entry name" value="GAF"/>
    <property type="match status" value="1"/>
</dbReference>
<dbReference type="KEGG" id="kmn:HW532_04060"/>